<evidence type="ECO:0000256" key="10">
    <source>
        <dbReference type="ARBA" id="ARBA00022573"/>
    </source>
</evidence>
<comment type="catalytic activity">
    <reaction evidence="1">
        <text>adenosylcob(III)inamide + ATP = adenosylcob(III)inamide phosphate + ADP + H(+)</text>
        <dbReference type="Rhea" id="RHEA:15769"/>
        <dbReference type="ChEBI" id="CHEBI:2480"/>
        <dbReference type="ChEBI" id="CHEBI:15378"/>
        <dbReference type="ChEBI" id="CHEBI:30616"/>
        <dbReference type="ChEBI" id="CHEBI:58502"/>
        <dbReference type="ChEBI" id="CHEBI:456216"/>
        <dbReference type="EC" id="2.7.1.156"/>
    </reaction>
</comment>
<evidence type="ECO:0000256" key="13">
    <source>
        <dbReference type="ARBA" id="ARBA00022777"/>
    </source>
</evidence>
<comment type="similarity">
    <text evidence="7">Belongs to the CobU/CobP family.</text>
</comment>
<keyword evidence="13 19" id="KW-0418">Kinase</keyword>
<dbReference type="Gene3D" id="3.40.50.300">
    <property type="entry name" value="P-loop containing nucleotide triphosphate hydrolases"/>
    <property type="match status" value="1"/>
</dbReference>
<reference evidence="19 20" key="1">
    <citation type="journal article" date="2019" name="Int. J. Syst. Evol. Microbiol.">
        <title>The Global Catalogue of Microorganisms (GCM) 10K type strain sequencing project: providing services to taxonomists for standard genome sequencing and annotation.</title>
        <authorList>
            <consortium name="The Broad Institute Genomics Platform"/>
            <consortium name="The Broad Institute Genome Sequencing Center for Infectious Disease"/>
            <person name="Wu L."/>
            <person name="Ma J."/>
        </authorList>
    </citation>
    <scope>NUCLEOTIDE SEQUENCE [LARGE SCALE GENOMIC DNA]</scope>
    <source>
        <strain evidence="19 20">JCM 13008</strain>
    </source>
</reference>
<name>A0ABN1U2Q7_9ACTN</name>
<evidence type="ECO:0000256" key="4">
    <source>
        <dbReference type="ARBA" id="ARBA00003889"/>
    </source>
</evidence>
<evidence type="ECO:0000313" key="20">
    <source>
        <dbReference type="Proteomes" id="UP001501581"/>
    </source>
</evidence>
<evidence type="ECO:0000256" key="16">
    <source>
        <dbReference type="ARBA" id="ARBA00029570"/>
    </source>
</evidence>
<evidence type="ECO:0000256" key="2">
    <source>
        <dbReference type="ARBA" id="ARBA00000711"/>
    </source>
</evidence>
<evidence type="ECO:0000256" key="8">
    <source>
        <dbReference type="ARBA" id="ARBA00012016"/>
    </source>
</evidence>
<accession>A0ABN1U2Q7</accession>
<dbReference type="InterPro" id="IPR027417">
    <property type="entry name" value="P-loop_NTPase"/>
</dbReference>
<gene>
    <name evidence="19" type="ORF">GCM10009668_37780</name>
</gene>
<keyword evidence="15" id="KW-0342">GTP-binding</keyword>
<proteinExistence type="inferred from homology"/>
<comment type="pathway">
    <text evidence="6">Cofactor biosynthesis; adenosylcobalamin biosynthesis; adenosylcobalamin from cob(II)yrinate a,c-diamide: step 5/7.</text>
</comment>
<evidence type="ECO:0000256" key="14">
    <source>
        <dbReference type="ARBA" id="ARBA00022840"/>
    </source>
</evidence>
<evidence type="ECO:0000256" key="12">
    <source>
        <dbReference type="ARBA" id="ARBA00022741"/>
    </source>
</evidence>
<comment type="pathway">
    <text evidence="5">Cofactor biosynthesis; adenosylcobalamin biosynthesis; adenosylcobalamin from cob(II)yrinate a,c-diamide: step 6/7.</text>
</comment>
<dbReference type="EC" id="2.7.1.156" evidence="8"/>
<keyword evidence="10" id="KW-0169">Cobalamin biosynthesis</keyword>
<keyword evidence="12" id="KW-0547">Nucleotide-binding</keyword>
<dbReference type="RefSeq" id="WP_343996456.1">
    <property type="nucleotide sequence ID" value="NZ_BAAALG010000014.1"/>
</dbReference>
<evidence type="ECO:0000256" key="1">
    <source>
        <dbReference type="ARBA" id="ARBA00000312"/>
    </source>
</evidence>
<comment type="caution">
    <text evidence="19">The sequence shown here is derived from an EMBL/GenBank/DDBJ whole genome shotgun (WGS) entry which is preliminary data.</text>
</comment>
<comment type="catalytic activity">
    <reaction evidence="2">
        <text>adenosylcob(III)inamide phosphate + GTP + H(+) = adenosylcob(III)inamide-GDP + diphosphate</text>
        <dbReference type="Rhea" id="RHEA:22712"/>
        <dbReference type="ChEBI" id="CHEBI:15378"/>
        <dbReference type="ChEBI" id="CHEBI:33019"/>
        <dbReference type="ChEBI" id="CHEBI:37565"/>
        <dbReference type="ChEBI" id="CHEBI:58502"/>
        <dbReference type="ChEBI" id="CHEBI:60487"/>
        <dbReference type="EC" id="2.7.7.62"/>
    </reaction>
</comment>
<dbReference type="CDD" id="cd00544">
    <property type="entry name" value="CobU"/>
    <property type="match status" value="1"/>
</dbReference>
<evidence type="ECO:0000256" key="7">
    <source>
        <dbReference type="ARBA" id="ARBA00007490"/>
    </source>
</evidence>
<comment type="function">
    <text evidence="4">Catalyzes ATP-dependent phosphorylation of adenosylcobinamide and addition of GMP to adenosylcobinamide phosphate.</text>
</comment>
<dbReference type="Gene3D" id="3.60.15.10">
    <property type="entry name" value="Ribonuclease Z/Hydroxyacylglutathione hydrolase-like"/>
    <property type="match status" value="1"/>
</dbReference>
<dbReference type="SUPFAM" id="SSF56281">
    <property type="entry name" value="Metallo-hydrolase/oxidoreductase"/>
    <property type="match status" value="1"/>
</dbReference>
<evidence type="ECO:0000256" key="6">
    <source>
        <dbReference type="ARBA" id="ARBA00005159"/>
    </source>
</evidence>
<dbReference type="PANTHER" id="PTHR34848:SF1">
    <property type="entry name" value="BIFUNCTIONAL ADENOSYLCOBALAMIN BIOSYNTHESIS PROTEIN COBU"/>
    <property type="match status" value="1"/>
</dbReference>
<dbReference type="GO" id="GO:0016301">
    <property type="term" value="F:kinase activity"/>
    <property type="evidence" value="ECO:0007669"/>
    <property type="project" value="UniProtKB-KW"/>
</dbReference>
<dbReference type="Pfam" id="PF02283">
    <property type="entry name" value="CobU"/>
    <property type="match status" value="1"/>
</dbReference>
<comment type="catalytic activity">
    <reaction evidence="3">
        <text>adenosylcob(III)inamide + GTP = adenosylcob(III)inamide phosphate + GDP + H(+)</text>
        <dbReference type="Rhea" id="RHEA:15765"/>
        <dbReference type="ChEBI" id="CHEBI:2480"/>
        <dbReference type="ChEBI" id="CHEBI:15378"/>
        <dbReference type="ChEBI" id="CHEBI:37565"/>
        <dbReference type="ChEBI" id="CHEBI:58189"/>
        <dbReference type="ChEBI" id="CHEBI:58502"/>
        <dbReference type="EC" id="2.7.1.156"/>
    </reaction>
</comment>
<evidence type="ECO:0000256" key="11">
    <source>
        <dbReference type="ARBA" id="ARBA00022679"/>
    </source>
</evidence>
<feature type="domain" description="Metallo-beta-lactamase" evidence="18">
    <location>
        <begin position="44"/>
        <end position="224"/>
    </location>
</feature>
<evidence type="ECO:0000259" key="18">
    <source>
        <dbReference type="Pfam" id="PF12706"/>
    </source>
</evidence>
<evidence type="ECO:0000256" key="17">
    <source>
        <dbReference type="ARBA" id="ARBA00030571"/>
    </source>
</evidence>
<evidence type="ECO:0000256" key="3">
    <source>
        <dbReference type="ARBA" id="ARBA00001522"/>
    </source>
</evidence>
<keyword evidence="11" id="KW-0808">Transferase</keyword>
<dbReference type="InterPro" id="IPR036866">
    <property type="entry name" value="RibonucZ/Hydroxyglut_hydro"/>
</dbReference>
<dbReference type="SUPFAM" id="SSF52540">
    <property type="entry name" value="P-loop containing nucleoside triphosphate hydrolases"/>
    <property type="match status" value="1"/>
</dbReference>
<keyword evidence="14" id="KW-0067">ATP-binding</keyword>
<dbReference type="InterPro" id="IPR003203">
    <property type="entry name" value="CobU/CobP"/>
</dbReference>
<dbReference type="GO" id="GO:0016779">
    <property type="term" value="F:nucleotidyltransferase activity"/>
    <property type="evidence" value="ECO:0007669"/>
    <property type="project" value="UniProtKB-KW"/>
</dbReference>
<dbReference type="PANTHER" id="PTHR34848">
    <property type="match status" value="1"/>
</dbReference>
<evidence type="ECO:0000256" key="15">
    <source>
        <dbReference type="ARBA" id="ARBA00023134"/>
    </source>
</evidence>
<dbReference type="InterPro" id="IPR001279">
    <property type="entry name" value="Metallo-B-lactamas"/>
</dbReference>
<protein>
    <recommendedName>
        <fullName evidence="16">Adenosylcobinamide kinase</fullName>
        <ecNumber evidence="8">2.7.1.156</ecNumber>
        <ecNumber evidence="9">2.7.7.62</ecNumber>
    </recommendedName>
    <alternativeName>
        <fullName evidence="17">Adenosylcobinamide-phosphate guanylyltransferase</fullName>
    </alternativeName>
</protein>
<dbReference type="Pfam" id="PF12706">
    <property type="entry name" value="Lactamase_B_2"/>
    <property type="match status" value="1"/>
</dbReference>
<keyword evidence="19" id="KW-0548">Nucleotidyltransferase</keyword>
<evidence type="ECO:0000256" key="9">
    <source>
        <dbReference type="ARBA" id="ARBA00012523"/>
    </source>
</evidence>
<keyword evidence="20" id="KW-1185">Reference proteome</keyword>
<evidence type="ECO:0000313" key="19">
    <source>
        <dbReference type="EMBL" id="GAA1112540.1"/>
    </source>
</evidence>
<dbReference type="EMBL" id="BAAALG010000014">
    <property type="protein sequence ID" value="GAA1112540.1"/>
    <property type="molecule type" value="Genomic_DNA"/>
</dbReference>
<organism evidence="19 20">
    <name type="scientific">Nocardioides dubius</name>
    <dbReference type="NCBI Taxonomy" id="317019"/>
    <lineage>
        <taxon>Bacteria</taxon>
        <taxon>Bacillati</taxon>
        <taxon>Actinomycetota</taxon>
        <taxon>Actinomycetes</taxon>
        <taxon>Propionibacteriales</taxon>
        <taxon>Nocardioidaceae</taxon>
        <taxon>Nocardioides</taxon>
    </lineage>
</organism>
<evidence type="ECO:0000256" key="5">
    <source>
        <dbReference type="ARBA" id="ARBA00004692"/>
    </source>
</evidence>
<sequence>MSVRLIGTGAADGWPTPFCTCASCTAERAAGRVRAQASALLDERVLLDCAPSTPLAAERLGISLAGVTLILHTHQHSDHFSPATLMYRSWVREEPLTVLGPPDVVEAAGHWLAPEAAVTLRAVQPGDTVEHEGYTVRVLEAHHRTGLGRDGATECVLYDLTTPSGERLLYATDTGPLPAATVSAVTGADFDLVLLEESFGDRLDHGTRHLDLATFPEQLRRLRAVAAITERTEVVATHLSHHNPPTPELSRRLADWGARVLDDGATVLGEAQPAVPTPIRTLVLGGARSGKSVEAERMLADAAGVTYLATSYPPGDDGEWVERVRLHQDRRPAHWSTVESLDLVGELGRDGDPLLIDCLTLWLTRVMDRHDAWDDAAWAGGGDAALRADVAELVAAWAATTRRVVAVSNEVGQGVVPEGSGSRRFRDEMGRLNAAIAAVTEDVRWCVAGKVQNL</sequence>
<dbReference type="EC" id="2.7.7.62" evidence="9"/>
<dbReference type="Proteomes" id="UP001501581">
    <property type="component" value="Unassembled WGS sequence"/>
</dbReference>